<keyword evidence="3" id="KW-0804">Transcription</keyword>
<dbReference type="Gene3D" id="3.40.50.2300">
    <property type="match status" value="1"/>
</dbReference>
<dbReference type="EMBL" id="JBHSJE010000003">
    <property type="protein sequence ID" value="MFC4979645.1"/>
    <property type="molecule type" value="Genomic_DNA"/>
</dbReference>
<dbReference type="Pfam" id="PF13377">
    <property type="entry name" value="Peripla_BP_3"/>
    <property type="match status" value="1"/>
</dbReference>
<comment type="caution">
    <text evidence="6">The sequence shown here is derived from an EMBL/GenBank/DDBJ whole genome shotgun (WGS) entry which is preliminary data.</text>
</comment>
<keyword evidence="1" id="KW-0805">Transcription regulation</keyword>
<evidence type="ECO:0000256" key="4">
    <source>
        <dbReference type="SAM" id="MobiDB-lite"/>
    </source>
</evidence>
<sequence>MINGVRNVDPAIQEPDCPPCCTRAPPCPYGSATSIWTHREGARLAAGPLLARSRRQIVTISGPLDIPAGQERLAGFQDAPAQHGLTGPPVAEGQFTQESGEAAMKRLLSEHPDLDGVFAADDLMATGACHVLREHGRRVPEDVAVTGFDDSGAASALSAAAHPGAAAGGGHGRGDGRTAAGPLAVPDRPVRSVILEPELVVRDST</sequence>
<protein>
    <submittedName>
        <fullName evidence="6">Substrate-binding domain-containing protein</fullName>
    </submittedName>
</protein>
<dbReference type="Proteomes" id="UP001595908">
    <property type="component" value="Unassembled WGS sequence"/>
</dbReference>
<dbReference type="PANTHER" id="PTHR30146:SF109">
    <property type="entry name" value="HTH-TYPE TRANSCRIPTIONAL REGULATOR GALS"/>
    <property type="match status" value="1"/>
</dbReference>
<dbReference type="GeneID" id="31235243"/>
<dbReference type="InterPro" id="IPR028082">
    <property type="entry name" value="Peripla_BP_I"/>
</dbReference>
<evidence type="ECO:0000256" key="1">
    <source>
        <dbReference type="ARBA" id="ARBA00023015"/>
    </source>
</evidence>
<dbReference type="InterPro" id="IPR046335">
    <property type="entry name" value="LacI/GalR-like_sensor"/>
</dbReference>
<evidence type="ECO:0000256" key="2">
    <source>
        <dbReference type="ARBA" id="ARBA00023125"/>
    </source>
</evidence>
<reference evidence="7" key="1">
    <citation type="journal article" date="2019" name="Int. J. Syst. Evol. Microbiol.">
        <title>The Global Catalogue of Microorganisms (GCM) 10K type strain sequencing project: providing services to taxonomists for standard genome sequencing and annotation.</title>
        <authorList>
            <consortium name="The Broad Institute Genomics Platform"/>
            <consortium name="The Broad Institute Genome Sequencing Center for Infectious Disease"/>
            <person name="Wu L."/>
            <person name="Ma J."/>
        </authorList>
    </citation>
    <scope>NUCLEOTIDE SEQUENCE [LARGE SCALE GENOMIC DNA]</scope>
    <source>
        <strain evidence="7">ICMP 257</strain>
    </source>
</reference>
<accession>A0ABV9V6P6</accession>
<evidence type="ECO:0000259" key="5">
    <source>
        <dbReference type="Pfam" id="PF13377"/>
    </source>
</evidence>
<proteinExistence type="predicted"/>
<gene>
    <name evidence="6" type="ORF">ACFPL4_14945</name>
</gene>
<keyword evidence="7" id="KW-1185">Reference proteome</keyword>
<feature type="region of interest" description="Disordered" evidence="4">
    <location>
        <begin position="162"/>
        <end position="185"/>
    </location>
</feature>
<evidence type="ECO:0000313" key="7">
    <source>
        <dbReference type="Proteomes" id="UP001595908"/>
    </source>
</evidence>
<dbReference type="SUPFAM" id="SSF53822">
    <property type="entry name" value="Periplasmic binding protein-like I"/>
    <property type="match status" value="1"/>
</dbReference>
<evidence type="ECO:0000256" key="3">
    <source>
        <dbReference type="ARBA" id="ARBA00023163"/>
    </source>
</evidence>
<dbReference type="PANTHER" id="PTHR30146">
    <property type="entry name" value="LACI-RELATED TRANSCRIPTIONAL REPRESSOR"/>
    <property type="match status" value="1"/>
</dbReference>
<evidence type="ECO:0000313" key="6">
    <source>
        <dbReference type="EMBL" id="MFC4979645.1"/>
    </source>
</evidence>
<keyword evidence="2" id="KW-0238">DNA-binding</keyword>
<dbReference type="RefSeq" id="WP_244300290.1">
    <property type="nucleotide sequence ID" value="NZ_JBHSJE010000003.1"/>
</dbReference>
<organism evidence="6 7">
    <name type="scientific">Streptomyces atroolivaceus</name>
    <dbReference type="NCBI Taxonomy" id="66869"/>
    <lineage>
        <taxon>Bacteria</taxon>
        <taxon>Bacillati</taxon>
        <taxon>Actinomycetota</taxon>
        <taxon>Actinomycetes</taxon>
        <taxon>Kitasatosporales</taxon>
        <taxon>Streptomycetaceae</taxon>
        <taxon>Streptomyces</taxon>
    </lineage>
</organism>
<name>A0ABV9V6P6_STRAZ</name>
<feature type="domain" description="Transcriptional regulator LacI/GalR-like sensor" evidence="5">
    <location>
        <begin position="49"/>
        <end position="205"/>
    </location>
</feature>